<dbReference type="RefSeq" id="WP_179267656.1">
    <property type="nucleotide sequence ID" value="NZ_CP058579.1"/>
</dbReference>
<dbReference type="KEGG" id="halu:HUG12_04710"/>
<accession>A0A7D5L992</accession>
<evidence type="ECO:0000313" key="2">
    <source>
        <dbReference type="Proteomes" id="UP000509626"/>
    </source>
</evidence>
<dbReference type="OrthoDB" id="344599at2157"/>
<sequence>MVREHADRELRARETTEGIVYAGEDFQTEVYWREGYFQTTIPYWVRLLGVLSESEDVWEAPSLYEKPELGAWG</sequence>
<protein>
    <submittedName>
        <fullName evidence="1">Uncharacterized protein</fullName>
    </submittedName>
</protein>
<gene>
    <name evidence="1" type="ORF">HUG12_04710</name>
</gene>
<dbReference type="GeneID" id="56036735"/>
<dbReference type="EMBL" id="CP058579">
    <property type="protein sequence ID" value="QLG61072.1"/>
    <property type="molecule type" value="Genomic_DNA"/>
</dbReference>
<dbReference type="Proteomes" id="UP000509626">
    <property type="component" value="Chromosome"/>
</dbReference>
<organism evidence="1 2">
    <name type="scientific">Halorarum salinum</name>
    <dbReference type="NCBI Taxonomy" id="2743089"/>
    <lineage>
        <taxon>Archaea</taxon>
        <taxon>Methanobacteriati</taxon>
        <taxon>Methanobacteriota</taxon>
        <taxon>Stenosarchaea group</taxon>
        <taxon>Halobacteria</taxon>
        <taxon>Halobacteriales</taxon>
        <taxon>Haloferacaceae</taxon>
        <taxon>Halorarum</taxon>
    </lineage>
</organism>
<evidence type="ECO:0000313" key="1">
    <source>
        <dbReference type="EMBL" id="QLG61072.1"/>
    </source>
</evidence>
<reference evidence="1 2" key="1">
    <citation type="submission" date="2020-06" db="EMBL/GenBank/DDBJ databases">
        <title>NJ-3-1, isolated from saline soil.</title>
        <authorList>
            <person name="Cui H.L."/>
            <person name="Shi X."/>
        </authorList>
    </citation>
    <scope>NUCLEOTIDE SEQUENCE [LARGE SCALE GENOMIC DNA]</scope>
    <source>
        <strain evidence="1 2">NJ-3-1</strain>
    </source>
</reference>
<name>A0A7D5L992_9EURY</name>
<keyword evidence="2" id="KW-1185">Reference proteome</keyword>
<dbReference type="AlphaFoldDB" id="A0A7D5L992"/>
<proteinExistence type="predicted"/>